<evidence type="ECO:0000313" key="1">
    <source>
        <dbReference type="EMBL" id="ESA09218.1"/>
    </source>
</evidence>
<accession>U9TSB2</accession>
<proteinExistence type="predicted"/>
<sequence length="123" mass="14317">MFAFSSRSLSSRFSSLDPIFNKFKHWRADLGHISRSEGTDNKGVLKTMQVKLRFRLNSKNLVAFDVHIDQEEDLLAQNFELVFVVQNHILISICWEFFLRKSTNIWQLSKATSSKLFIIMCAT</sequence>
<reference evidence="1" key="1">
    <citation type="submission" date="2013-07" db="EMBL/GenBank/DDBJ databases">
        <title>The genome of an arbuscular mycorrhizal fungus provides insights into the evolution of the oldest plant symbiosis.</title>
        <authorList>
            <consortium name="DOE Joint Genome Institute"/>
            <person name="Tisserant E."/>
            <person name="Malbreil M."/>
            <person name="Kuo A."/>
            <person name="Kohler A."/>
            <person name="Symeonidi A."/>
            <person name="Balestrini R."/>
            <person name="Charron P."/>
            <person name="Duensing N."/>
            <person name="Frei-dit-Frey N."/>
            <person name="Gianinazzi-Pearson V."/>
            <person name="Gilbert B."/>
            <person name="Handa Y."/>
            <person name="Hijri M."/>
            <person name="Kaul R."/>
            <person name="Kawaguchi M."/>
            <person name="Krajinski F."/>
            <person name="Lammers P."/>
            <person name="Lapierre D."/>
            <person name="Masclaux F.G."/>
            <person name="Murat C."/>
            <person name="Morin E."/>
            <person name="Ndikumana S."/>
            <person name="Pagni M."/>
            <person name="Petitpierre D."/>
            <person name="Requena N."/>
            <person name="Rosikiewicz P."/>
            <person name="Riley R."/>
            <person name="Saito K."/>
            <person name="San Clemente H."/>
            <person name="Shapiro H."/>
            <person name="van Tuinen D."/>
            <person name="Becard G."/>
            <person name="Bonfante P."/>
            <person name="Paszkowski U."/>
            <person name="Shachar-Hill Y."/>
            <person name="Young J.P."/>
            <person name="Sanders I.R."/>
            <person name="Henrissat B."/>
            <person name="Rensing S.A."/>
            <person name="Grigoriev I.V."/>
            <person name="Corradi N."/>
            <person name="Roux C."/>
            <person name="Martin F."/>
        </authorList>
    </citation>
    <scope>NUCLEOTIDE SEQUENCE</scope>
    <source>
        <strain evidence="1">DAOM 197198</strain>
    </source>
</reference>
<gene>
    <name evidence="1" type="ORF">GLOINDRAFT_84762</name>
</gene>
<protein>
    <submittedName>
        <fullName evidence="1">Uncharacterized protein</fullName>
    </submittedName>
</protein>
<dbReference type="AlphaFoldDB" id="U9TSB2"/>
<name>U9TSB2_RHIID</name>
<dbReference type="HOGENOM" id="CLU_2016429_0_0_1"/>
<organism evidence="1">
    <name type="scientific">Rhizophagus irregularis (strain DAOM 181602 / DAOM 197198 / MUCL 43194)</name>
    <name type="common">Arbuscular mycorrhizal fungus</name>
    <name type="synonym">Glomus intraradices</name>
    <dbReference type="NCBI Taxonomy" id="747089"/>
    <lineage>
        <taxon>Eukaryota</taxon>
        <taxon>Fungi</taxon>
        <taxon>Fungi incertae sedis</taxon>
        <taxon>Mucoromycota</taxon>
        <taxon>Glomeromycotina</taxon>
        <taxon>Glomeromycetes</taxon>
        <taxon>Glomerales</taxon>
        <taxon>Glomeraceae</taxon>
        <taxon>Rhizophagus</taxon>
    </lineage>
</organism>
<dbReference type="EMBL" id="KI288323">
    <property type="protein sequence ID" value="ESA09218.1"/>
    <property type="molecule type" value="Genomic_DNA"/>
</dbReference>